<feature type="compositionally biased region" description="Acidic residues" evidence="1">
    <location>
        <begin position="154"/>
        <end position="166"/>
    </location>
</feature>
<feature type="compositionally biased region" description="Basic residues" evidence="1">
    <location>
        <begin position="307"/>
        <end position="316"/>
    </location>
</feature>
<feature type="compositionally biased region" description="Acidic residues" evidence="1">
    <location>
        <begin position="172"/>
        <end position="187"/>
    </location>
</feature>
<evidence type="ECO:0000313" key="3">
    <source>
        <dbReference type="EMBL" id="TBT85340.1"/>
    </source>
</evidence>
<dbReference type="InterPro" id="IPR047682">
    <property type="entry name" value="SepH-like"/>
</dbReference>
<dbReference type="Proteomes" id="UP000292373">
    <property type="component" value="Unassembled WGS sequence"/>
</dbReference>
<organism evidence="3 4">
    <name type="scientific">Propioniciclava sinopodophylli</name>
    <dbReference type="NCBI Taxonomy" id="1837344"/>
    <lineage>
        <taxon>Bacteria</taxon>
        <taxon>Bacillati</taxon>
        <taxon>Actinomycetota</taxon>
        <taxon>Actinomycetes</taxon>
        <taxon>Propionibacteriales</taxon>
        <taxon>Propionibacteriaceae</taxon>
        <taxon>Propioniciclava</taxon>
    </lineage>
</organism>
<dbReference type="EMBL" id="SDMQ01000005">
    <property type="protein sequence ID" value="TBT85340.1"/>
    <property type="molecule type" value="Genomic_DNA"/>
</dbReference>
<accession>A0A4Q9KE01</accession>
<dbReference type="AlphaFoldDB" id="A0A4Q9KE01"/>
<evidence type="ECO:0000259" key="2">
    <source>
        <dbReference type="Pfam" id="PF11268"/>
    </source>
</evidence>
<evidence type="ECO:0000313" key="4">
    <source>
        <dbReference type="Proteomes" id="UP000292373"/>
    </source>
</evidence>
<evidence type="ECO:0000256" key="1">
    <source>
        <dbReference type="SAM" id="MobiDB-lite"/>
    </source>
</evidence>
<feature type="region of interest" description="Disordered" evidence="1">
    <location>
        <begin position="150"/>
        <end position="188"/>
    </location>
</feature>
<proteinExistence type="predicted"/>
<comment type="caution">
    <text evidence="3">The sequence shown here is derived from an EMBL/GenBank/DDBJ whole genome shotgun (WGS) entry which is preliminary data.</text>
</comment>
<name>A0A4Q9KE01_9ACTN</name>
<protein>
    <submittedName>
        <fullName evidence="3">DUF3071 domain-containing protein</fullName>
    </submittedName>
</protein>
<keyword evidence="4" id="KW-1185">Reference proteome</keyword>
<feature type="region of interest" description="Disordered" evidence="1">
    <location>
        <begin position="274"/>
        <end position="336"/>
    </location>
</feature>
<dbReference type="InterPro" id="IPR021421">
    <property type="entry name" value="DUF3071"/>
</dbReference>
<dbReference type="NCBIfam" id="NF040712">
    <property type="entry name" value="SepH"/>
    <property type="match status" value="1"/>
</dbReference>
<feature type="domain" description="DUF3071" evidence="2">
    <location>
        <begin position="3"/>
        <end position="117"/>
    </location>
</feature>
<dbReference type="Pfam" id="PF11268">
    <property type="entry name" value="DUF3071"/>
    <property type="match status" value="1"/>
</dbReference>
<dbReference type="OrthoDB" id="5180791at2"/>
<reference evidence="3 4" key="1">
    <citation type="submission" date="2019-01" db="EMBL/GenBank/DDBJ databases">
        <title>Lactibacter flavus gen. nov., sp. nov., a novel bacterium of the family Propionibacteriaceae isolated from raw milk and dairy products.</title>
        <authorList>
            <person name="Huptas C."/>
            <person name="Wenning M."/>
            <person name="Breitenwieser F."/>
            <person name="Doll E."/>
            <person name="Von Neubeck M."/>
            <person name="Busse H.-J."/>
            <person name="Scherer S."/>
        </authorList>
    </citation>
    <scope>NUCLEOTIDE SEQUENCE [LARGE SCALE GENOMIC DNA]</scope>
    <source>
        <strain evidence="3 4">KCTC 33808</strain>
    </source>
</reference>
<sequence>MMDSALRPRDIQARIRAGASPEQVAEAAGVPIERIDAFAAPVIAERDYIAGLARTNPVRRRGETTSHRTLRNAVADALAARGVDADAADWDAWKLEDRRWQVSVGFDADGERREGLFVFDAMGRFSVSANDEGRALIGDGATDQLALVHATQDADAEAEQSDDEPETAPIDEVTDAEAPADAEDDTDDAFHEGDLAEVDGVYDIVPPARGDLDVLFDMLSSFDEDSVKIYAGLVHPKESSPEPDGPVVVEVVEVVEESITVETFDAEVPEVRAPASLEGLEAQPSQSPEEPEQLSLIDDGEEPAPKPKPRPRRKRASVPSWDEIMFGAPQAPKSDD</sequence>
<gene>
    <name evidence="3" type="ORF">ET989_06190</name>
</gene>
<feature type="compositionally biased region" description="Low complexity" evidence="1">
    <location>
        <begin position="280"/>
        <end position="296"/>
    </location>
</feature>